<protein>
    <submittedName>
        <fullName evidence="1">Uncharacterized protein</fullName>
    </submittedName>
</protein>
<comment type="caution">
    <text evidence="1">The sequence shown here is derived from an EMBL/GenBank/DDBJ whole genome shotgun (WGS) entry which is preliminary data.</text>
</comment>
<dbReference type="EMBL" id="JAATJE010000001">
    <property type="protein sequence ID" value="NJC32678.1"/>
    <property type="molecule type" value="Genomic_DNA"/>
</dbReference>
<dbReference type="Proteomes" id="UP000734218">
    <property type="component" value="Unassembled WGS sequence"/>
</dbReference>
<gene>
    <name evidence="1" type="ORF">GGR88_000152</name>
</gene>
<evidence type="ECO:0000313" key="1">
    <source>
        <dbReference type="EMBL" id="NJC32678.1"/>
    </source>
</evidence>
<dbReference type="RefSeq" id="WP_167952036.1">
    <property type="nucleotide sequence ID" value="NZ_JAATJE010000001.1"/>
</dbReference>
<reference evidence="1 2" key="1">
    <citation type="submission" date="2020-03" db="EMBL/GenBank/DDBJ databases">
        <title>Genomic Encyclopedia of Type Strains, Phase IV (KMG-IV): sequencing the most valuable type-strain genomes for metagenomic binning, comparative biology and taxonomic classification.</title>
        <authorList>
            <person name="Goeker M."/>
        </authorList>
    </citation>
    <scope>NUCLEOTIDE SEQUENCE [LARGE SCALE GENOMIC DNA]</scope>
    <source>
        <strain evidence="1 2">DSM 27651</strain>
    </source>
</reference>
<organism evidence="1 2">
    <name type="scientific">Sphingomonas jejuensis</name>
    <dbReference type="NCBI Taxonomy" id="904715"/>
    <lineage>
        <taxon>Bacteria</taxon>
        <taxon>Pseudomonadati</taxon>
        <taxon>Pseudomonadota</taxon>
        <taxon>Alphaproteobacteria</taxon>
        <taxon>Sphingomonadales</taxon>
        <taxon>Sphingomonadaceae</taxon>
        <taxon>Sphingomonas</taxon>
    </lineage>
</organism>
<accession>A0ABX0XHP4</accession>
<proteinExistence type="predicted"/>
<sequence length="55" mass="6207">MIVKSHHNQGRIAVFDARSTVALSAEGIGRALRQVYREDRSTLPADLKRSLDRLM</sequence>
<name>A0ABX0XHP4_9SPHN</name>
<keyword evidence="2" id="KW-1185">Reference proteome</keyword>
<evidence type="ECO:0000313" key="2">
    <source>
        <dbReference type="Proteomes" id="UP000734218"/>
    </source>
</evidence>